<dbReference type="PANTHER" id="PTHR39179:SF1">
    <property type="entry name" value="SPORE COAT PROTEIN I"/>
    <property type="match status" value="1"/>
</dbReference>
<gene>
    <name evidence="2" type="ORF">H9849_00195</name>
</gene>
<comment type="caution">
    <text evidence="2">The sequence shown here is derived from an EMBL/GenBank/DDBJ whole genome shotgun (WGS) entry which is preliminary data.</text>
</comment>
<proteinExistence type="predicted"/>
<dbReference type="AlphaFoldDB" id="A0A9D1X257"/>
<dbReference type="PANTHER" id="PTHR39179">
    <property type="entry name" value="SPORE COAT PROTEIN I"/>
    <property type="match status" value="1"/>
</dbReference>
<dbReference type="Gene3D" id="3.30.200.20">
    <property type="entry name" value="Phosphorylase Kinase, domain 1"/>
    <property type="match status" value="1"/>
</dbReference>
<protein>
    <submittedName>
        <fullName evidence="2">Phosphotransferase</fullName>
    </submittedName>
</protein>
<evidence type="ECO:0000313" key="2">
    <source>
        <dbReference type="EMBL" id="HIX71417.1"/>
    </source>
</evidence>
<reference evidence="2" key="1">
    <citation type="journal article" date="2021" name="PeerJ">
        <title>Extensive microbial diversity within the chicken gut microbiome revealed by metagenomics and culture.</title>
        <authorList>
            <person name="Gilroy R."/>
            <person name="Ravi A."/>
            <person name="Getino M."/>
            <person name="Pursley I."/>
            <person name="Horton D.L."/>
            <person name="Alikhan N.F."/>
            <person name="Baker D."/>
            <person name="Gharbi K."/>
            <person name="Hall N."/>
            <person name="Watson M."/>
            <person name="Adriaenssens E.M."/>
            <person name="Foster-Nyarko E."/>
            <person name="Jarju S."/>
            <person name="Secka A."/>
            <person name="Antonio M."/>
            <person name="Oren A."/>
            <person name="Chaudhuri R.R."/>
            <person name="La Ragione R."/>
            <person name="Hildebrand F."/>
            <person name="Pallen M.J."/>
        </authorList>
    </citation>
    <scope>NUCLEOTIDE SEQUENCE</scope>
    <source>
        <strain evidence="2">ChiSxjej3B15-1167</strain>
    </source>
</reference>
<dbReference type="EMBL" id="DXEQ01000005">
    <property type="protein sequence ID" value="HIX71417.1"/>
    <property type="molecule type" value="Genomic_DNA"/>
</dbReference>
<dbReference type="InterPro" id="IPR011009">
    <property type="entry name" value="Kinase-like_dom_sf"/>
</dbReference>
<dbReference type="Proteomes" id="UP000886805">
    <property type="component" value="Unassembled WGS sequence"/>
</dbReference>
<dbReference type="Pfam" id="PF01636">
    <property type="entry name" value="APH"/>
    <property type="match status" value="1"/>
</dbReference>
<sequence length="328" mass="38797">MSDKYRDLLEQYDVKVISTFRSRGTFQCETDQGLALLKEYHSSLRKLAMEYEWKEKLAEAGFSLTDRYFLSREDSLVVYDRYHTPFVLKHYFSGRECDLGNPADVYAACQNLGLMHRISSGIPEIPFENPRTESLSHLFERRNQELRTIRRFIGKSHKKKAFELAYMKYFSVFYAEAEHALSTLRALGEDSLAPSSGVRHGAYQHHNILILPGGSVATVGFESICYGPYLMDFYLFLRKAMEKNHYDWRLFERGLAGYAQQLPLNDRDLLFLYLLFLYPEKFWKVSNQYFNRRKSWISPKMLEKLERIPAQNKERQNFLEHFSRYLLK</sequence>
<evidence type="ECO:0000259" key="1">
    <source>
        <dbReference type="Pfam" id="PF01636"/>
    </source>
</evidence>
<organism evidence="2 3">
    <name type="scientific">Candidatus Anaerobutyricum stercoripullorum</name>
    <dbReference type="NCBI Taxonomy" id="2838456"/>
    <lineage>
        <taxon>Bacteria</taxon>
        <taxon>Bacillati</taxon>
        <taxon>Bacillota</taxon>
        <taxon>Clostridia</taxon>
        <taxon>Lachnospirales</taxon>
        <taxon>Lachnospiraceae</taxon>
        <taxon>Anaerobutyricum</taxon>
    </lineage>
</organism>
<dbReference type="GO" id="GO:0042601">
    <property type="term" value="C:endospore-forming forespore"/>
    <property type="evidence" value="ECO:0007669"/>
    <property type="project" value="TreeGrafter"/>
</dbReference>
<accession>A0A9D1X257</accession>
<reference evidence="2" key="2">
    <citation type="submission" date="2021-04" db="EMBL/GenBank/DDBJ databases">
        <authorList>
            <person name="Gilroy R."/>
        </authorList>
    </citation>
    <scope>NUCLEOTIDE SEQUENCE</scope>
    <source>
        <strain evidence="2">ChiSxjej3B15-1167</strain>
    </source>
</reference>
<dbReference type="InterPro" id="IPR002575">
    <property type="entry name" value="Aminoglycoside_PTrfase"/>
</dbReference>
<feature type="domain" description="Aminoglycoside phosphotransferase" evidence="1">
    <location>
        <begin position="22"/>
        <end position="241"/>
    </location>
</feature>
<dbReference type="Gene3D" id="3.90.1200.10">
    <property type="match status" value="1"/>
</dbReference>
<name>A0A9D1X257_9FIRM</name>
<dbReference type="InterPro" id="IPR047175">
    <property type="entry name" value="CotS-like"/>
</dbReference>
<dbReference type="SUPFAM" id="SSF56112">
    <property type="entry name" value="Protein kinase-like (PK-like)"/>
    <property type="match status" value="1"/>
</dbReference>
<evidence type="ECO:0000313" key="3">
    <source>
        <dbReference type="Proteomes" id="UP000886805"/>
    </source>
</evidence>